<dbReference type="Proteomes" id="UP000286097">
    <property type="component" value="Unassembled WGS sequence"/>
</dbReference>
<organism evidence="1 3">
    <name type="scientific">Peronospora effusa</name>
    <dbReference type="NCBI Taxonomy" id="542832"/>
    <lineage>
        <taxon>Eukaryota</taxon>
        <taxon>Sar</taxon>
        <taxon>Stramenopiles</taxon>
        <taxon>Oomycota</taxon>
        <taxon>Peronosporomycetes</taxon>
        <taxon>Peronosporales</taxon>
        <taxon>Peronosporaceae</taxon>
        <taxon>Peronospora</taxon>
    </lineage>
</organism>
<evidence type="ECO:0000313" key="4">
    <source>
        <dbReference type="Proteomes" id="UP000286097"/>
    </source>
</evidence>
<dbReference type="AlphaFoldDB" id="A0A3M6VKM0"/>
<evidence type="ECO:0000313" key="1">
    <source>
        <dbReference type="EMBL" id="RMX67209.1"/>
    </source>
</evidence>
<dbReference type="SUPFAM" id="SSF53474">
    <property type="entry name" value="alpha/beta-Hydrolases"/>
    <property type="match status" value="1"/>
</dbReference>
<sequence>MRKIDFKNERTLSTVIDHRILCIEAANDVVLKPVMARGIDKVMPNLEAKLILGTDHWVLWEKAIVNAKEEFTAILSEWLAKIAAGIDADAKL</sequence>
<comment type="caution">
    <text evidence="1">The sequence shown here is derived from an EMBL/GenBank/DDBJ whole genome shotgun (WGS) entry which is preliminary data.</text>
</comment>
<keyword evidence="3" id="KW-1185">Reference proteome</keyword>
<protein>
    <recommendedName>
        <fullName evidence="5">Serine aminopeptidase S33 domain-containing protein</fullName>
    </recommendedName>
</protein>
<evidence type="ECO:0000313" key="2">
    <source>
        <dbReference type="EMBL" id="RQM17792.1"/>
    </source>
</evidence>
<gene>
    <name evidence="2" type="ORF">DD237_001664</name>
    <name evidence="1" type="ORF">DD238_002274</name>
</gene>
<dbReference type="Proteomes" id="UP000282087">
    <property type="component" value="Unassembled WGS sequence"/>
</dbReference>
<dbReference type="InterPro" id="IPR029058">
    <property type="entry name" value="AB_hydrolase_fold"/>
</dbReference>
<accession>A0A3M6VKM0</accession>
<proteinExistence type="predicted"/>
<dbReference type="Gene3D" id="3.40.50.1820">
    <property type="entry name" value="alpha/beta hydrolase"/>
    <property type="match status" value="1"/>
</dbReference>
<dbReference type="VEuPathDB" id="FungiDB:DD237_001664"/>
<dbReference type="EMBL" id="QLLG01000173">
    <property type="protein sequence ID" value="RMX67209.1"/>
    <property type="molecule type" value="Genomic_DNA"/>
</dbReference>
<reference evidence="3 4" key="1">
    <citation type="submission" date="2018-06" db="EMBL/GenBank/DDBJ databases">
        <title>Comparative genomics of downy mildews reveals potential adaptations to biotrophy.</title>
        <authorList>
            <person name="Fletcher K."/>
            <person name="Klosterman S.J."/>
            <person name="Derevnina L."/>
            <person name="Martin F."/>
            <person name="Koike S."/>
            <person name="Reyes Chin-Wo S."/>
            <person name="Mou B."/>
            <person name="Michelmore R."/>
        </authorList>
    </citation>
    <scope>NUCLEOTIDE SEQUENCE [LARGE SCALE GENOMIC DNA]</scope>
    <source>
        <strain evidence="2 4">R13</strain>
        <strain evidence="1 3">R14</strain>
    </source>
</reference>
<dbReference type="EMBL" id="QKXF01000089">
    <property type="protein sequence ID" value="RQM17792.1"/>
    <property type="molecule type" value="Genomic_DNA"/>
</dbReference>
<evidence type="ECO:0000313" key="3">
    <source>
        <dbReference type="Proteomes" id="UP000282087"/>
    </source>
</evidence>
<name>A0A3M6VKM0_9STRA</name>
<evidence type="ECO:0008006" key="5">
    <source>
        <dbReference type="Google" id="ProtNLM"/>
    </source>
</evidence>